<dbReference type="PANTHER" id="PTHR11091">
    <property type="entry name" value="OXIDOREDUCTASE-RELATED"/>
    <property type="match status" value="1"/>
</dbReference>
<comment type="caution">
    <text evidence="3">The sequence shown here is derived from an EMBL/GenBank/DDBJ whole genome shotgun (WGS) entry which is preliminary data.</text>
</comment>
<evidence type="ECO:0000256" key="1">
    <source>
        <dbReference type="ARBA" id="ARBA00006056"/>
    </source>
</evidence>
<reference evidence="3" key="2">
    <citation type="submission" date="2020-09" db="EMBL/GenBank/DDBJ databases">
        <authorList>
            <person name="Sun Q."/>
            <person name="Zhou Y."/>
        </authorList>
    </citation>
    <scope>NUCLEOTIDE SEQUENCE</scope>
    <source>
        <strain evidence="3">CGMCC 4.7403</strain>
    </source>
</reference>
<dbReference type="Gene3D" id="3.30.60.50">
    <property type="entry name" value="Hypothetical oxidoreductase yiak, domain 3"/>
    <property type="match status" value="1"/>
</dbReference>
<dbReference type="SUPFAM" id="SSF89733">
    <property type="entry name" value="L-sulfolactate dehydrogenase-like"/>
    <property type="match status" value="1"/>
</dbReference>
<accession>A0A918Z005</accession>
<name>A0A918Z005_9ACTN</name>
<keyword evidence="2" id="KW-0560">Oxidoreductase</keyword>
<dbReference type="Gene3D" id="1.10.1530.10">
    <property type="match status" value="1"/>
</dbReference>
<evidence type="ECO:0000256" key="2">
    <source>
        <dbReference type="ARBA" id="ARBA00023002"/>
    </source>
</evidence>
<protein>
    <submittedName>
        <fullName evidence="3">Dehydrogenase</fullName>
    </submittedName>
</protein>
<dbReference type="EMBL" id="BNAT01000016">
    <property type="protein sequence ID" value="GHE30361.1"/>
    <property type="molecule type" value="Genomic_DNA"/>
</dbReference>
<sequence length="348" mass="36650">MMEDRPVSTPNPLGQPLEKPVRLPVAELRDLAERALRSAGVPVKGARWQADLLIDAELKGQPSHGLLRLPRLVRRIRAGVADPETTGTHTWIGQALLQVEGGQGLGPVVARTALDVVQERVHETGIAAASIASANHLGMLAWYAEHVAKRGLVCLAMTTSEALVHPYGGRRALIGTNPIAVGVPAEPEPFVLDMATSQISMGKVHAHALREEPLEPGWALDADGEPTVDPLRAKEGALAPFGGAKGYGLGLAIELMVASLTGTALGTGITGTLDSVHPATKGDLFVLLRPAVVPGHLTDYLTEIRDSGPDRAVLVPGDRARECRSRALANGVELPTALVAELRALDHA</sequence>
<reference evidence="3" key="1">
    <citation type="journal article" date="2014" name="Int. J. Syst. Evol. Microbiol.">
        <title>Complete genome sequence of Corynebacterium casei LMG S-19264T (=DSM 44701T), isolated from a smear-ripened cheese.</title>
        <authorList>
            <consortium name="US DOE Joint Genome Institute (JGI-PGF)"/>
            <person name="Walter F."/>
            <person name="Albersmeier A."/>
            <person name="Kalinowski J."/>
            <person name="Ruckert C."/>
        </authorList>
    </citation>
    <scope>NUCLEOTIDE SEQUENCE</scope>
    <source>
        <strain evidence="3">CGMCC 4.7403</strain>
    </source>
</reference>
<evidence type="ECO:0000313" key="3">
    <source>
        <dbReference type="EMBL" id="GHE30361.1"/>
    </source>
</evidence>
<dbReference type="InterPro" id="IPR043144">
    <property type="entry name" value="Mal/L-sulf/L-lact_DH-like_ah"/>
</dbReference>
<evidence type="ECO:0000313" key="4">
    <source>
        <dbReference type="Proteomes" id="UP000603227"/>
    </source>
</evidence>
<dbReference type="PANTHER" id="PTHR11091:SF0">
    <property type="entry name" value="MALATE DEHYDROGENASE"/>
    <property type="match status" value="1"/>
</dbReference>
<proteinExistence type="inferred from homology"/>
<dbReference type="InterPro" id="IPR003767">
    <property type="entry name" value="Malate/L-lactate_DH-like"/>
</dbReference>
<dbReference type="InterPro" id="IPR036111">
    <property type="entry name" value="Mal/L-sulfo/L-lacto_DH-like_sf"/>
</dbReference>
<dbReference type="Proteomes" id="UP000603227">
    <property type="component" value="Unassembled WGS sequence"/>
</dbReference>
<dbReference type="GO" id="GO:0016491">
    <property type="term" value="F:oxidoreductase activity"/>
    <property type="evidence" value="ECO:0007669"/>
    <property type="project" value="UniProtKB-KW"/>
</dbReference>
<dbReference type="Gene3D" id="3.30.1370.60">
    <property type="entry name" value="Hypothetical oxidoreductase yiak, domain 2"/>
    <property type="match status" value="1"/>
</dbReference>
<dbReference type="InterPro" id="IPR043143">
    <property type="entry name" value="Mal/L-sulf/L-lact_DH-like_NADP"/>
</dbReference>
<comment type="similarity">
    <text evidence="1">Belongs to the LDH2/MDH2 oxidoreductase family.</text>
</comment>
<dbReference type="AlphaFoldDB" id="A0A918Z005"/>
<dbReference type="Pfam" id="PF02615">
    <property type="entry name" value="Ldh_2"/>
    <property type="match status" value="1"/>
</dbReference>
<gene>
    <name evidence="3" type="ORF">GCM10017771_46530</name>
</gene>
<keyword evidence="4" id="KW-1185">Reference proteome</keyword>
<organism evidence="3 4">
    <name type="scientific">Streptomyces capitiformicae</name>
    <dbReference type="NCBI Taxonomy" id="2014920"/>
    <lineage>
        <taxon>Bacteria</taxon>
        <taxon>Bacillati</taxon>
        <taxon>Actinomycetota</taxon>
        <taxon>Actinomycetes</taxon>
        <taxon>Kitasatosporales</taxon>
        <taxon>Streptomycetaceae</taxon>
        <taxon>Streptomyces</taxon>
    </lineage>
</organism>